<proteinExistence type="predicted"/>
<evidence type="ECO:0000313" key="2">
    <source>
        <dbReference type="EMBL" id="KAK0409496.1"/>
    </source>
</evidence>
<comment type="caution">
    <text evidence="2">The sequence shown here is derived from an EMBL/GenBank/DDBJ whole genome shotgun (WGS) entry which is preliminary data.</text>
</comment>
<dbReference type="Proteomes" id="UP001175271">
    <property type="component" value="Unassembled WGS sequence"/>
</dbReference>
<feature type="compositionally biased region" description="Basic and acidic residues" evidence="1">
    <location>
        <begin position="1"/>
        <end position="12"/>
    </location>
</feature>
<feature type="region of interest" description="Disordered" evidence="1">
    <location>
        <begin position="1"/>
        <end position="67"/>
    </location>
</feature>
<sequence>MYRQYTIRDRSPLFRPAELQPTNKTVGPPHPTAPGAGPPAAHHKDSNEVQPWGSYEELHPPFPPHYLRNRFSKLRSEQQLRRQQQKPTVPQETEELRQKFLFFHELYSLRESPVSATSHPADIETVRVLVRQKYVGPVLTQVVPRSQIKKAK</sequence>
<evidence type="ECO:0000256" key="1">
    <source>
        <dbReference type="SAM" id="MobiDB-lite"/>
    </source>
</evidence>
<organism evidence="2 3">
    <name type="scientific">Steinernema hermaphroditum</name>
    <dbReference type="NCBI Taxonomy" id="289476"/>
    <lineage>
        <taxon>Eukaryota</taxon>
        <taxon>Metazoa</taxon>
        <taxon>Ecdysozoa</taxon>
        <taxon>Nematoda</taxon>
        <taxon>Chromadorea</taxon>
        <taxon>Rhabditida</taxon>
        <taxon>Tylenchina</taxon>
        <taxon>Panagrolaimomorpha</taxon>
        <taxon>Strongyloidoidea</taxon>
        <taxon>Steinernematidae</taxon>
        <taxon>Steinernema</taxon>
    </lineage>
</organism>
<evidence type="ECO:0000313" key="3">
    <source>
        <dbReference type="Proteomes" id="UP001175271"/>
    </source>
</evidence>
<reference evidence="2" key="1">
    <citation type="submission" date="2023-06" db="EMBL/GenBank/DDBJ databases">
        <title>Genomic analysis of the entomopathogenic nematode Steinernema hermaphroditum.</title>
        <authorList>
            <person name="Schwarz E.M."/>
            <person name="Heppert J.K."/>
            <person name="Baniya A."/>
            <person name="Schwartz H.T."/>
            <person name="Tan C.-H."/>
            <person name="Antoshechkin I."/>
            <person name="Sternberg P.W."/>
            <person name="Goodrich-Blair H."/>
            <person name="Dillman A.R."/>
        </authorList>
    </citation>
    <scope>NUCLEOTIDE SEQUENCE</scope>
    <source>
        <strain evidence="2">PS9179</strain>
        <tissue evidence="2">Whole animal</tissue>
    </source>
</reference>
<protein>
    <submittedName>
        <fullName evidence="2">Uncharacterized protein</fullName>
    </submittedName>
</protein>
<accession>A0AA39HQK7</accession>
<dbReference type="EMBL" id="JAUCMV010000003">
    <property type="protein sequence ID" value="KAK0409496.1"/>
    <property type="molecule type" value="Genomic_DNA"/>
</dbReference>
<gene>
    <name evidence="2" type="ORF">QR680_004577</name>
</gene>
<dbReference type="AlphaFoldDB" id="A0AA39HQK7"/>
<name>A0AA39HQK7_9BILA</name>
<keyword evidence="3" id="KW-1185">Reference proteome</keyword>